<evidence type="ECO:0000313" key="1">
    <source>
        <dbReference type="EMBL" id="TCT00447.1"/>
    </source>
</evidence>
<accession>A0A4R3LQT9</accession>
<name>A0A4R3LQT9_9HYPH</name>
<dbReference type="Proteomes" id="UP000294664">
    <property type="component" value="Unassembled WGS sequence"/>
</dbReference>
<dbReference type="Pfam" id="PF05717">
    <property type="entry name" value="TnpB_IS66"/>
    <property type="match status" value="1"/>
</dbReference>
<comment type="caution">
    <text evidence="1">The sequence shown here is derived from an EMBL/GenBank/DDBJ whole genome shotgun (WGS) entry which is preliminary data.</text>
</comment>
<dbReference type="NCBIfam" id="NF033819">
    <property type="entry name" value="IS66_TnpB"/>
    <property type="match status" value="1"/>
</dbReference>
<protein>
    <submittedName>
        <fullName evidence="1">Transposase</fullName>
    </submittedName>
</protein>
<dbReference type="RefSeq" id="WP_132036125.1">
    <property type="nucleotide sequence ID" value="NZ_SMAI01000026.1"/>
</dbReference>
<organism evidence="1 2">
    <name type="scientific">Aquabacter spiritensis</name>
    <dbReference type="NCBI Taxonomy" id="933073"/>
    <lineage>
        <taxon>Bacteria</taxon>
        <taxon>Pseudomonadati</taxon>
        <taxon>Pseudomonadota</taxon>
        <taxon>Alphaproteobacteria</taxon>
        <taxon>Hyphomicrobiales</taxon>
        <taxon>Xanthobacteraceae</taxon>
        <taxon>Aquabacter</taxon>
    </lineage>
</organism>
<dbReference type="PANTHER" id="PTHR36455">
    <property type="match status" value="1"/>
</dbReference>
<gene>
    <name evidence="1" type="ORF">EDC64_1265</name>
</gene>
<dbReference type="InterPro" id="IPR008878">
    <property type="entry name" value="Transposase_IS66_Orf2"/>
</dbReference>
<dbReference type="EMBL" id="SMAI01000026">
    <property type="protein sequence ID" value="TCT00447.1"/>
    <property type="molecule type" value="Genomic_DNA"/>
</dbReference>
<keyword evidence="2" id="KW-1185">Reference proteome</keyword>
<evidence type="ECO:0000313" key="2">
    <source>
        <dbReference type="Proteomes" id="UP000294664"/>
    </source>
</evidence>
<sequence>MIPLHGSRKILIATQPVDFRRGINGLTALVADALKEQPYRGDVFLFRAKRSDRLKILVWDGSGMVLATKWLEEGRFTWPPIRDGAMRLTAEQFWILVAGLDWTRVPERPVRQPLRIA</sequence>
<proteinExistence type="predicted"/>
<dbReference type="OrthoDB" id="9801450at2"/>
<dbReference type="PANTHER" id="PTHR36455:SF1">
    <property type="entry name" value="BLR8292 PROTEIN"/>
    <property type="match status" value="1"/>
</dbReference>
<dbReference type="AlphaFoldDB" id="A0A4R3LQT9"/>
<reference evidence="1 2" key="1">
    <citation type="submission" date="2019-03" db="EMBL/GenBank/DDBJ databases">
        <title>Genomic Encyclopedia of Type Strains, Phase IV (KMG-IV): sequencing the most valuable type-strain genomes for metagenomic binning, comparative biology and taxonomic classification.</title>
        <authorList>
            <person name="Goeker M."/>
        </authorList>
    </citation>
    <scope>NUCLEOTIDE SEQUENCE [LARGE SCALE GENOMIC DNA]</scope>
    <source>
        <strain evidence="1 2">DSM 9035</strain>
    </source>
</reference>